<dbReference type="HOGENOM" id="CLU_046839_1_0_11"/>
<evidence type="ECO:0000259" key="5">
    <source>
        <dbReference type="PROSITE" id="PS51635"/>
    </source>
</evidence>
<evidence type="ECO:0000256" key="3">
    <source>
        <dbReference type="ARBA" id="ARBA00023098"/>
    </source>
</evidence>
<dbReference type="EMBL" id="LQPY01000042">
    <property type="protein sequence ID" value="ORW99114.1"/>
    <property type="molecule type" value="Genomic_DNA"/>
</dbReference>
<evidence type="ECO:0000256" key="2">
    <source>
        <dbReference type="ARBA" id="ARBA00022963"/>
    </source>
</evidence>
<dbReference type="SUPFAM" id="SSF52151">
    <property type="entry name" value="FabD/lysophospholipase-like"/>
    <property type="match status" value="1"/>
</dbReference>
<comment type="caution">
    <text evidence="4">Lacks conserved residue(s) required for the propagation of feature annotation.</text>
</comment>
<dbReference type="GO" id="GO:0016042">
    <property type="term" value="P:lipid catabolic process"/>
    <property type="evidence" value="ECO:0007669"/>
    <property type="project" value="UniProtKB-UniRule"/>
</dbReference>
<reference evidence="6" key="2">
    <citation type="submission" date="2014-04" db="EMBL/GenBank/DDBJ databases">
        <authorList>
            <person name="Xu Y.W."/>
            <person name="Yang Q."/>
        </authorList>
    </citation>
    <scope>NUCLEOTIDE SEQUENCE</scope>
    <source>
        <strain evidence="6">DSM 44626</strain>
    </source>
</reference>
<dbReference type="InterPro" id="IPR050301">
    <property type="entry name" value="NTE"/>
</dbReference>
<reference evidence="7 8" key="3">
    <citation type="submission" date="2016-01" db="EMBL/GenBank/DDBJ databases">
        <title>The new phylogeny of the genus Mycobacterium.</title>
        <authorList>
            <person name="Tarcisio F."/>
            <person name="Conor M."/>
            <person name="Antonella G."/>
            <person name="Elisabetta G."/>
            <person name="Giulia F.S."/>
            <person name="Sara T."/>
            <person name="Anna F."/>
            <person name="Clotilde B."/>
            <person name="Roberto B."/>
            <person name="Veronica D.S."/>
            <person name="Fabio R."/>
            <person name="Monica P."/>
            <person name="Olivier J."/>
            <person name="Enrico T."/>
            <person name="Nicola S."/>
        </authorList>
    </citation>
    <scope>NUCLEOTIDE SEQUENCE [LARGE SCALE GENOMIC DNA]</scope>
    <source>
        <strain evidence="7 8">DSM 44626</strain>
    </source>
</reference>
<organism evidence="6">
    <name type="scientific">Mycobacterium triplex</name>
    <dbReference type="NCBI Taxonomy" id="47839"/>
    <lineage>
        <taxon>Bacteria</taxon>
        <taxon>Bacillati</taxon>
        <taxon>Actinomycetota</taxon>
        <taxon>Actinomycetes</taxon>
        <taxon>Mycobacteriales</taxon>
        <taxon>Mycobacteriaceae</taxon>
        <taxon>Mycobacterium</taxon>
        <taxon>Mycobacterium simiae complex</taxon>
    </lineage>
</organism>
<dbReference type="PANTHER" id="PTHR14226:SF78">
    <property type="entry name" value="SLR0060 PROTEIN"/>
    <property type="match status" value="1"/>
</dbReference>
<sequence>MTSPTSDELITPVRNTPEDHGLLPEDGLALCLSGGGYRAMVFHVGVLWRLNEVGLLAKLDRISSVSGGSITAGVLAKNWKQLAWGAGQVAANLEDLLVKPVRRMSQTALDVKAVLGGILPFGDSAADRVAAAYRKHLFEDTSLQDLPDTPRFVFNSTNLESGVLLRFSKPYLADYRVGRILNPDLPLAVAVAASSAFPPVLSPCTLHLKGRSWIDEQGNTLTQPGFRDEIQVTDGGVYDNLGLETAWKRYRSIIVSDAGGQVADDADPATDPLRQSTRVLDLIQNQVRALRKRQVIGSFKSGLRQGMYIGIRSQVAKYGGAILPANPERTRELAELKTRLAPLSDADQERLINWGYTICDAGLRTHLSGELTDPTKTELPYPNEALT</sequence>
<feature type="domain" description="PNPLA" evidence="5">
    <location>
        <begin position="31"/>
        <end position="247"/>
    </location>
</feature>
<dbReference type="Proteomes" id="UP000193710">
    <property type="component" value="Unassembled WGS sequence"/>
</dbReference>
<name>A0A024JRF9_9MYCO</name>
<feature type="short sequence motif" description="DGA/G" evidence="4">
    <location>
        <begin position="234"/>
        <end position="236"/>
    </location>
</feature>
<evidence type="ECO:0000313" key="6">
    <source>
        <dbReference type="EMBL" id="CDO86181.1"/>
    </source>
</evidence>
<evidence type="ECO:0000313" key="8">
    <source>
        <dbReference type="Proteomes" id="UP000193710"/>
    </source>
</evidence>
<feature type="active site" description="Proton acceptor" evidence="4">
    <location>
        <position position="234"/>
    </location>
</feature>
<evidence type="ECO:0000313" key="7">
    <source>
        <dbReference type="EMBL" id="ORW99114.1"/>
    </source>
</evidence>
<dbReference type="OrthoDB" id="9813090at2"/>
<feature type="active site" description="Nucleophile" evidence="4">
    <location>
        <position position="66"/>
    </location>
</feature>
<gene>
    <name evidence="7" type="ORF">AWC29_29490</name>
    <name evidence="6" type="ORF">BN973_00522</name>
</gene>
<reference evidence="6" key="1">
    <citation type="journal article" date="2014" name="Genome Announc.">
        <title>Draft Genome Sequence of Mycobacterium triplex DSM 44626.</title>
        <authorList>
            <person name="Sassi M."/>
            <person name="Croce O."/>
            <person name="Robert C."/>
            <person name="Raoult D."/>
            <person name="Drancourt M."/>
        </authorList>
    </citation>
    <scope>NUCLEOTIDE SEQUENCE [LARGE SCALE GENOMIC DNA]</scope>
    <source>
        <strain evidence="6">DSM 44626</strain>
    </source>
</reference>
<dbReference type="InterPro" id="IPR002641">
    <property type="entry name" value="PNPLA_dom"/>
</dbReference>
<dbReference type="PROSITE" id="PS51635">
    <property type="entry name" value="PNPLA"/>
    <property type="match status" value="1"/>
</dbReference>
<dbReference type="Gene3D" id="3.40.1090.10">
    <property type="entry name" value="Cytosolic phospholipase A2 catalytic domain"/>
    <property type="match status" value="2"/>
</dbReference>
<keyword evidence="3 4" id="KW-0443">Lipid metabolism</keyword>
<dbReference type="STRING" id="47839.BN973_00522"/>
<keyword evidence="1 4" id="KW-0378">Hydrolase</keyword>
<dbReference type="Pfam" id="PF01734">
    <property type="entry name" value="Patatin"/>
    <property type="match status" value="1"/>
</dbReference>
<dbReference type="eggNOG" id="COG1752">
    <property type="taxonomic scope" value="Bacteria"/>
</dbReference>
<keyword evidence="2 4" id="KW-0442">Lipid degradation</keyword>
<proteinExistence type="predicted"/>
<dbReference type="EMBL" id="HG964446">
    <property type="protein sequence ID" value="CDO86181.1"/>
    <property type="molecule type" value="Genomic_DNA"/>
</dbReference>
<keyword evidence="8" id="KW-1185">Reference proteome</keyword>
<dbReference type="PANTHER" id="PTHR14226">
    <property type="entry name" value="NEUROPATHY TARGET ESTERASE/SWISS CHEESE D.MELANOGASTER"/>
    <property type="match status" value="1"/>
</dbReference>
<dbReference type="Proteomes" id="UP000028880">
    <property type="component" value="Unassembled WGS sequence"/>
</dbReference>
<accession>A0A024JRF9</accession>
<dbReference type="GO" id="GO:0016787">
    <property type="term" value="F:hydrolase activity"/>
    <property type="evidence" value="ECO:0007669"/>
    <property type="project" value="UniProtKB-UniRule"/>
</dbReference>
<protein>
    <submittedName>
        <fullName evidence="6 7">Patatin</fullName>
    </submittedName>
</protein>
<dbReference type="AlphaFoldDB" id="A0A024JRF9"/>
<dbReference type="InterPro" id="IPR016035">
    <property type="entry name" value="Acyl_Trfase/lysoPLipase"/>
</dbReference>
<evidence type="ECO:0000256" key="1">
    <source>
        <dbReference type="ARBA" id="ARBA00022801"/>
    </source>
</evidence>
<dbReference type="RefSeq" id="WP_036465686.1">
    <property type="nucleotide sequence ID" value="NZ_HG964446.1"/>
</dbReference>
<evidence type="ECO:0000256" key="4">
    <source>
        <dbReference type="PROSITE-ProRule" id="PRU01161"/>
    </source>
</evidence>